<comment type="catalytic activity">
    <reaction evidence="8">
        <text>ATP + H2O = ADP + phosphate + H(+)</text>
        <dbReference type="Rhea" id="RHEA:13065"/>
        <dbReference type="ChEBI" id="CHEBI:15377"/>
        <dbReference type="ChEBI" id="CHEBI:15378"/>
        <dbReference type="ChEBI" id="CHEBI:30616"/>
        <dbReference type="ChEBI" id="CHEBI:43474"/>
        <dbReference type="ChEBI" id="CHEBI:456216"/>
        <dbReference type="EC" id="5.6.2.4"/>
    </reaction>
</comment>
<dbReference type="GO" id="GO:0005829">
    <property type="term" value="C:cytosol"/>
    <property type="evidence" value="ECO:0007669"/>
    <property type="project" value="TreeGrafter"/>
</dbReference>
<accession>A0A542XQL0</accession>
<dbReference type="RefSeq" id="WP_029023838.1">
    <property type="nucleotide sequence ID" value="NZ_BOQM01000026.1"/>
</dbReference>
<dbReference type="GO" id="GO:0005524">
    <property type="term" value="F:ATP binding"/>
    <property type="evidence" value="ECO:0007669"/>
    <property type="project" value="UniProtKB-UniRule"/>
</dbReference>
<dbReference type="PROSITE" id="PS51198">
    <property type="entry name" value="UVRD_HELICASE_ATP_BIND"/>
    <property type="match status" value="1"/>
</dbReference>
<evidence type="ECO:0000256" key="9">
    <source>
        <dbReference type="PROSITE-ProRule" id="PRU00560"/>
    </source>
</evidence>
<gene>
    <name evidence="12" type="ORF">FB564_3301</name>
    <name evidence="11" type="ORF">Sar04_33520</name>
</gene>
<dbReference type="GeneID" id="93772512"/>
<evidence type="ECO:0000256" key="1">
    <source>
        <dbReference type="ARBA" id="ARBA00022741"/>
    </source>
</evidence>
<dbReference type="GO" id="GO:0016787">
    <property type="term" value="F:hydrolase activity"/>
    <property type="evidence" value="ECO:0007669"/>
    <property type="project" value="UniProtKB-UniRule"/>
</dbReference>
<keyword evidence="3 9" id="KW-0347">Helicase</keyword>
<evidence type="ECO:0000256" key="8">
    <source>
        <dbReference type="ARBA" id="ARBA00048988"/>
    </source>
</evidence>
<dbReference type="Gene3D" id="3.40.50.300">
    <property type="entry name" value="P-loop containing nucleotide triphosphate hydrolases"/>
    <property type="match status" value="2"/>
</dbReference>
<proteinExistence type="predicted"/>
<feature type="domain" description="UvrD-like helicase ATP-binding" evidence="10">
    <location>
        <begin position="252"/>
        <end position="532"/>
    </location>
</feature>
<dbReference type="Pfam" id="PF00580">
    <property type="entry name" value="UvrD-helicase"/>
    <property type="match status" value="1"/>
</dbReference>
<dbReference type="InterPro" id="IPR014016">
    <property type="entry name" value="UvrD-like_ATP-bd"/>
</dbReference>
<keyword evidence="1 9" id="KW-0547">Nucleotide-binding</keyword>
<dbReference type="GO" id="GO:0000725">
    <property type="term" value="P:recombinational repair"/>
    <property type="evidence" value="ECO:0007669"/>
    <property type="project" value="TreeGrafter"/>
</dbReference>
<comment type="catalytic activity">
    <reaction evidence="6">
        <text>Couples ATP hydrolysis with the unwinding of duplex DNA by translocating in the 3'-5' direction.</text>
        <dbReference type="EC" id="5.6.2.4"/>
    </reaction>
</comment>
<dbReference type="GO" id="GO:0043138">
    <property type="term" value="F:3'-5' DNA helicase activity"/>
    <property type="evidence" value="ECO:0007669"/>
    <property type="project" value="UniProtKB-EC"/>
</dbReference>
<keyword evidence="14" id="KW-1185">Reference proteome</keyword>
<reference evidence="12 13" key="1">
    <citation type="submission" date="2019-06" db="EMBL/GenBank/DDBJ databases">
        <title>Sequencing the genomes of 1000 actinobacteria strains.</title>
        <authorList>
            <person name="Klenk H.-P."/>
        </authorList>
    </citation>
    <scope>NUCLEOTIDE SEQUENCE [LARGE SCALE GENOMIC DNA]</scope>
    <source>
        <strain evidence="12 13">DSM 44819</strain>
    </source>
</reference>
<dbReference type="InterPro" id="IPR027417">
    <property type="entry name" value="P-loop_NTPase"/>
</dbReference>
<dbReference type="InterPro" id="IPR014017">
    <property type="entry name" value="DNA_helicase_UvrD-like_C"/>
</dbReference>
<protein>
    <recommendedName>
        <fullName evidence="7">DNA 3'-5' helicase</fullName>
        <ecNumber evidence="7">5.6.2.4</ecNumber>
    </recommendedName>
</protein>
<evidence type="ECO:0000256" key="2">
    <source>
        <dbReference type="ARBA" id="ARBA00022801"/>
    </source>
</evidence>
<evidence type="ECO:0000313" key="14">
    <source>
        <dbReference type="Proteomes" id="UP000677457"/>
    </source>
</evidence>
<feature type="binding site" evidence="9">
    <location>
        <begin position="273"/>
        <end position="280"/>
    </location>
    <ligand>
        <name>ATP</name>
        <dbReference type="ChEBI" id="CHEBI:30616"/>
    </ligand>
</feature>
<dbReference type="PANTHER" id="PTHR11070">
    <property type="entry name" value="UVRD / RECB / PCRA DNA HELICASE FAMILY MEMBER"/>
    <property type="match status" value="1"/>
</dbReference>
<evidence type="ECO:0000256" key="3">
    <source>
        <dbReference type="ARBA" id="ARBA00022806"/>
    </source>
</evidence>
<dbReference type="InterPro" id="IPR000212">
    <property type="entry name" value="DNA_helicase_UvrD/REP"/>
</dbReference>
<dbReference type="SUPFAM" id="SSF143011">
    <property type="entry name" value="RelE-like"/>
    <property type="match status" value="1"/>
</dbReference>
<evidence type="ECO:0000313" key="12">
    <source>
        <dbReference type="EMBL" id="TQL38121.1"/>
    </source>
</evidence>
<evidence type="ECO:0000256" key="6">
    <source>
        <dbReference type="ARBA" id="ARBA00034617"/>
    </source>
</evidence>
<name>A0A542XQL0_SALAC</name>
<dbReference type="EMBL" id="BOQM01000026">
    <property type="protein sequence ID" value="GIM86616.1"/>
    <property type="molecule type" value="Genomic_DNA"/>
</dbReference>
<dbReference type="SUPFAM" id="SSF52540">
    <property type="entry name" value="P-loop containing nucleoside triphosphate hydrolases"/>
    <property type="match status" value="1"/>
</dbReference>
<keyword evidence="5" id="KW-0413">Isomerase</keyword>
<keyword evidence="4 9" id="KW-0067">ATP-binding</keyword>
<dbReference type="InterPro" id="IPR035093">
    <property type="entry name" value="RelE/ParE_toxin_dom_sf"/>
</dbReference>
<comment type="caution">
    <text evidence="12">The sequence shown here is derived from an EMBL/GenBank/DDBJ whole genome shotgun (WGS) entry which is preliminary data.</text>
</comment>
<dbReference type="GO" id="GO:0003677">
    <property type="term" value="F:DNA binding"/>
    <property type="evidence" value="ECO:0007669"/>
    <property type="project" value="InterPro"/>
</dbReference>
<evidence type="ECO:0000313" key="13">
    <source>
        <dbReference type="Proteomes" id="UP000315983"/>
    </source>
</evidence>
<dbReference type="Proteomes" id="UP000315983">
    <property type="component" value="Unassembled WGS sequence"/>
</dbReference>
<reference evidence="11 14" key="2">
    <citation type="submission" date="2021-03" db="EMBL/GenBank/DDBJ databases">
        <title>Whole genome shotgun sequence of Salinispora arenicola NBRC 105043.</title>
        <authorList>
            <person name="Komaki H."/>
            <person name="Tamura T."/>
        </authorList>
    </citation>
    <scope>NUCLEOTIDE SEQUENCE [LARGE SCALE GENOMIC DNA]</scope>
    <source>
        <strain evidence="11 14">NBRC 105043</strain>
    </source>
</reference>
<dbReference type="AlphaFoldDB" id="A0A542XQL0"/>
<organism evidence="12 13">
    <name type="scientific">Salinispora arenicola</name>
    <dbReference type="NCBI Taxonomy" id="168697"/>
    <lineage>
        <taxon>Bacteria</taxon>
        <taxon>Bacillati</taxon>
        <taxon>Actinomycetota</taxon>
        <taxon>Actinomycetes</taxon>
        <taxon>Micromonosporales</taxon>
        <taxon>Micromonosporaceae</taxon>
        <taxon>Salinispora</taxon>
    </lineage>
</organism>
<sequence length="722" mass="80248">MAKVNVLFADTFDKAYQALDATIQRRVVDFMLKLRRDPDARGLDLKQPHGPRDKRVWTARVNDNFRAVLWRPDAYTFYLASIKPHDDAYTYAAQTVWNVNKVTGGVEFYDHDAVEEVLVRSGDSDPSVAVSAGLFDGVSDTDLDRLGIPPTLVPVLREIRTVDAVLGIADYAPKLASQVILALADGKTTEEVWQDIVAPSTADEKVDPEDAAAAVDRPSTRETFAVVTDNSEELERMLLKPMSEWRVFLHPQQRRLAYRPKARPYNGPVRVSGGPGTGKTVVALHRVKALADALPASSRPQILLTTYTNALADLLARLLDDLGGPDLTAKVDILNIDKVVRDVLRQDTEGQWANVEILGDAALASRWNEVIVELAVDDSFDRPFLVSEWEQVILAQNIRTRDEYFAARRAGRGRRLNRADRAIVWSLMQEFERRLDRDKALGFKQAAVRAADIATGWEKAARPYRHVVIDEAQDLHTAHWILLRALAPSGPDDLFIVGDPFQRIYNNRVALSSLGIETRGRSHRLTLNYRTTRQILKSALHLIDPDSYDDLDGGSDTLRGYRSILRGGEPEITGYPTQASEMAALADRIRRWHKGGIPLDEIAVIARTNATAAAAVNALQAAGVDASQLRSGQAVDHETGVQTMTMHRAKGLEFRAVAIVGVDARHVPLETAVTPEDADRLEHQRDIQRERSLLFVSATRAREALAITWSGRPSQFLPHRAS</sequence>
<dbReference type="Pfam" id="PF13361">
    <property type="entry name" value="UvrD_C"/>
    <property type="match status" value="2"/>
</dbReference>
<dbReference type="EMBL" id="VFOL01000001">
    <property type="protein sequence ID" value="TQL38121.1"/>
    <property type="molecule type" value="Genomic_DNA"/>
</dbReference>
<evidence type="ECO:0000256" key="7">
    <source>
        <dbReference type="ARBA" id="ARBA00034808"/>
    </source>
</evidence>
<evidence type="ECO:0000259" key="10">
    <source>
        <dbReference type="PROSITE" id="PS51198"/>
    </source>
</evidence>
<evidence type="ECO:0000256" key="4">
    <source>
        <dbReference type="ARBA" id="ARBA00022840"/>
    </source>
</evidence>
<keyword evidence="2 9" id="KW-0378">Hydrolase</keyword>
<dbReference type="EC" id="5.6.2.4" evidence="7"/>
<dbReference type="Proteomes" id="UP000677457">
    <property type="component" value="Unassembled WGS sequence"/>
</dbReference>
<evidence type="ECO:0000313" key="11">
    <source>
        <dbReference type="EMBL" id="GIM86616.1"/>
    </source>
</evidence>
<evidence type="ECO:0000256" key="5">
    <source>
        <dbReference type="ARBA" id="ARBA00023235"/>
    </source>
</evidence>
<dbReference type="PANTHER" id="PTHR11070:SF45">
    <property type="entry name" value="DNA 3'-5' HELICASE"/>
    <property type="match status" value="1"/>
</dbReference>